<dbReference type="Gene3D" id="3.40.50.300">
    <property type="entry name" value="P-loop containing nucleotide triphosphate hydrolases"/>
    <property type="match status" value="1"/>
</dbReference>
<dbReference type="SUPFAM" id="SSF52540">
    <property type="entry name" value="P-loop containing nucleoside triphosphate hydrolases"/>
    <property type="match status" value="1"/>
</dbReference>
<organism evidence="1 2">
    <name type="scientific">Clostridium bovifaecis</name>
    <dbReference type="NCBI Taxonomy" id="2184719"/>
    <lineage>
        <taxon>Bacteria</taxon>
        <taxon>Bacillati</taxon>
        <taxon>Bacillota</taxon>
        <taxon>Clostridia</taxon>
        <taxon>Eubacteriales</taxon>
        <taxon>Clostridiaceae</taxon>
        <taxon>Clostridium</taxon>
    </lineage>
</organism>
<gene>
    <name evidence="1" type="ORF">GOM49_11025</name>
</gene>
<dbReference type="InterPro" id="IPR027417">
    <property type="entry name" value="P-loop_NTPase"/>
</dbReference>
<protein>
    <recommendedName>
        <fullName evidence="3">AAA domain-containing protein</fullName>
    </recommendedName>
</protein>
<dbReference type="EMBL" id="CP046522">
    <property type="protein sequence ID" value="QGU95550.1"/>
    <property type="molecule type" value="Genomic_DNA"/>
</dbReference>
<dbReference type="Proteomes" id="UP000422764">
    <property type="component" value="Chromosome"/>
</dbReference>
<sequence length="701" mass="81800">MKKEKNPKQAYIPTIEEMQCWYEDDLRREALKSLECENNKKIDGQGSFFKAFRRFEERNEKIPLDSKESNAYYKKYKAYVEGGRANKDKKIQEIENLIEYERFFLRFERRVNRETNNYSCYGSNSATRYRVDRIEGLEKELETILKSSPEAWEFYYKRQLISDIESQHQQRLVTVPYVVKAKQKVIDSLNSGVPVYIVGHLGSGKTQLATEAAMDFTIQNRIQSELEEKMENWFSDNPNATEEDAIKKFRGFNEERKLHYRNILTNGTKEEIESLQPLFISGSHNLTYEDMFVEKTLSLEHSFSKRSYKDYLNMIIVDFYDWMDEHKEKLEQMTDEEQLHLKIQIWKSFSDLLVASNSTFGTTIKKIEREILIAVKEGRPVIVDELNTIAMQNLIALNDILQRHAGSTAYITGVGPVLIKPGFGFIGTGNLSTQMVNYEGTNELNPAFKSRFVTIEYNYVPQKITGSLEDQEFPEKNELFRIIIAQLADKNGNIHIPDSKKTLEELFRFSQLCRITQNVFMGKWKDDEVEKDFGMDEPELRESVLSIRNILHILNDWNQGEEKDLSKALWDGFISSITYPDDQNYILSQAVRFGFFPIEEGWKVETKGIGEAATTYEEIRTCPYHYLRPSIETLSYLDVVHLIFGKGTSRKTLPKELKESFEIGIDDSPQIDIKRYQKLDKQLSHLEHSRDLLEYLEDNGG</sequence>
<evidence type="ECO:0000313" key="2">
    <source>
        <dbReference type="Proteomes" id="UP000422764"/>
    </source>
</evidence>
<accession>A0A6I6ETD0</accession>
<evidence type="ECO:0008006" key="3">
    <source>
        <dbReference type="Google" id="ProtNLM"/>
    </source>
</evidence>
<reference evidence="1 2" key="1">
    <citation type="submission" date="2019-12" db="EMBL/GenBank/DDBJ databases">
        <title>Genome sequenceing of Clostridium bovifaecis.</title>
        <authorList>
            <person name="Yao Y."/>
        </authorList>
    </citation>
    <scope>NUCLEOTIDE SEQUENCE [LARGE SCALE GENOMIC DNA]</scope>
    <source>
        <strain evidence="1 2">BXX</strain>
    </source>
</reference>
<proteinExistence type="predicted"/>
<evidence type="ECO:0000313" key="1">
    <source>
        <dbReference type="EMBL" id="QGU95550.1"/>
    </source>
</evidence>
<keyword evidence="2" id="KW-1185">Reference proteome</keyword>
<name>A0A6I6ETD0_9CLOT</name>
<dbReference type="AlphaFoldDB" id="A0A6I6ETD0"/>